<gene>
    <name evidence="1" type="ORF">SCP_0411340</name>
</gene>
<name>A0A401GKS5_9APHY</name>
<dbReference type="GeneID" id="38779666"/>
<dbReference type="RefSeq" id="XP_027613662.1">
    <property type="nucleotide sequence ID" value="XM_027757861.1"/>
</dbReference>
<organism evidence="1 2">
    <name type="scientific">Sparassis crispa</name>
    <dbReference type="NCBI Taxonomy" id="139825"/>
    <lineage>
        <taxon>Eukaryota</taxon>
        <taxon>Fungi</taxon>
        <taxon>Dikarya</taxon>
        <taxon>Basidiomycota</taxon>
        <taxon>Agaricomycotina</taxon>
        <taxon>Agaricomycetes</taxon>
        <taxon>Polyporales</taxon>
        <taxon>Sparassidaceae</taxon>
        <taxon>Sparassis</taxon>
    </lineage>
</organism>
<keyword evidence="2" id="KW-1185">Reference proteome</keyword>
<evidence type="ECO:0000313" key="1">
    <source>
        <dbReference type="EMBL" id="GBE82749.1"/>
    </source>
</evidence>
<proteinExistence type="predicted"/>
<dbReference type="AlphaFoldDB" id="A0A401GKS5"/>
<accession>A0A401GKS5</accession>
<dbReference type="EMBL" id="BFAD01000004">
    <property type="protein sequence ID" value="GBE82749.1"/>
    <property type="molecule type" value="Genomic_DNA"/>
</dbReference>
<reference evidence="1 2" key="1">
    <citation type="journal article" date="2018" name="Sci. Rep.">
        <title>Genome sequence of the cauliflower mushroom Sparassis crispa (Hanabiratake) and its association with beneficial usage.</title>
        <authorList>
            <person name="Kiyama R."/>
            <person name="Furutani Y."/>
            <person name="Kawaguchi K."/>
            <person name="Nakanishi T."/>
        </authorList>
    </citation>
    <scope>NUCLEOTIDE SEQUENCE [LARGE SCALE GENOMIC DNA]</scope>
</reference>
<sequence length="76" mass="8534">MSAIPNAQLASEYDEDACIRGRISIIRGRWESAYSTPLTKLLKQLSDKGYNSQKNETCTQDIQFFEPTDPGPLNIP</sequence>
<dbReference type="Proteomes" id="UP000287166">
    <property type="component" value="Unassembled WGS sequence"/>
</dbReference>
<protein>
    <submittedName>
        <fullName evidence="1">Uncharacterized protein</fullName>
    </submittedName>
</protein>
<evidence type="ECO:0000313" key="2">
    <source>
        <dbReference type="Proteomes" id="UP000287166"/>
    </source>
</evidence>
<comment type="caution">
    <text evidence="1">The sequence shown here is derived from an EMBL/GenBank/DDBJ whole genome shotgun (WGS) entry which is preliminary data.</text>
</comment>
<dbReference type="InParanoid" id="A0A401GKS5"/>